<keyword evidence="1" id="KW-1003">Cell membrane</keyword>
<name>A0A3N3DXZ4_9VIBR</name>
<dbReference type="CDD" id="cd06662">
    <property type="entry name" value="SURF1"/>
    <property type="match status" value="1"/>
</dbReference>
<organism evidence="2 3">
    <name type="scientific">Vibrio ponticus</name>
    <dbReference type="NCBI Taxonomy" id="265668"/>
    <lineage>
        <taxon>Bacteria</taxon>
        <taxon>Pseudomonadati</taxon>
        <taxon>Pseudomonadota</taxon>
        <taxon>Gammaproteobacteria</taxon>
        <taxon>Vibrionales</taxon>
        <taxon>Vibrionaceae</taxon>
        <taxon>Vibrio</taxon>
    </lineage>
</organism>
<keyword evidence="1" id="KW-1133">Transmembrane helix</keyword>
<comment type="subcellular location">
    <subcellularLocation>
        <location evidence="1">Cell membrane</location>
        <topology evidence="1">Multi-pass membrane protein</topology>
    </subcellularLocation>
</comment>
<dbReference type="GO" id="GO:0005886">
    <property type="term" value="C:plasma membrane"/>
    <property type="evidence" value="ECO:0007669"/>
    <property type="project" value="UniProtKB-SubCell"/>
</dbReference>
<keyword evidence="1" id="KW-0472">Membrane</keyword>
<evidence type="ECO:0000256" key="1">
    <source>
        <dbReference type="RuleBase" id="RU363076"/>
    </source>
</evidence>
<protein>
    <recommendedName>
        <fullName evidence="1">SURF1-like protein</fullName>
    </recommendedName>
</protein>
<comment type="similarity">
    <text evidence="1">Belongs to the SURF1 family.</text>
</comment>
<evidence type="ECO:0000313" key="2">
    <source>
        <dbReference type="EMBL" id="ROV59259.1"/>
    </source>
</evidence>
<dbReference type="EMBL" id="RKIK01000047">
    <property type="protein sequence ID" value="ROV59259.1"/>
    <property type="molecule type" value="Genomic_DNA"/>
</dbReference>
<dbReference type="InterPro" id="IPR002994">
    <property type="entry name" value="Surf1/Shy1"/>
</dbReference>
<keyword evidence="1" id="KW-0812">Transmembrane</keyword>
<dbReference type="Pfam" id="PF02104">
    <property type="entry name" value="SURF1"/>
    <property type="match status" value="1"/>
</dbReference>
<proteinExistence type="inferred from homology"/>
<feature type="transmembrane region" description="Helical" evidence="1">
    <location>
        <begin position="16"/>
        <end position="36"/>
    </location>
</feature>
<accession>A0A3N3DXZ4</accession>
<dbReference type="Proteomes" id="UP000278792">
    <property type="component" value="Unassembled WGS sequence"/>
</dbReference>
<feature type="transmembrane region" description="Helical" evidence="1">
    <location>
        <begin position="219"/>
        <end position="239"/>
    </location>
</feature>
<dbReference type="RefSeq" id="WP_123782647.1">
    <property type="nucleotide sequence ID" value="NZ_RKIK01000047.1"/>
</dbReference>
<dbReference type="PROSITE" id="PS50895">
    <property type="entry name" value="SURF1"/>
    <property type="match status" value="1"/>
</dbReference>
<dbReference type="AlphaFoldDB" id="A0A3N3DXZ4"/>
<reference evidence="2 3" key="1">
    <citation type="submission" date="2018-11" db="EMBL/GenBank/DDBJ databases">
        <title>Vibrio ponticus strain CAIM 1751 pathogenic for the snapper Lutjanus guttatus.</title>
        <authorList>
            <person name="Soto-Rodriguez S."/>
            <person name="Lozano-Olvera R."/>
            <person name="Gomez-Gil B."/>
        </authorList>
    </citation>
    <scope>NUCLEOTIDE SEQUENCE [LARGE SCALE GENOMIC DNA]</scope>
    <source>
        <strain evidence="2 3">CAIM 1751</strain>
    </source>
</reference>
<sequence>MKTISSSFVGLSKQPMFWLALILTLVAISILVNLGMWQLERAKQKSEIQKTLQSNQQQAAQSLNGLDIDSSTNVNGVSVMADLAPLANYYLLLDNQTYNGDVGYLALQLMRQSEGQYVLLERGFISATQSRSVLPRVDWLTENYQGKGRLYTRSTNPLSDALMAENTTPLRIQNLNIEQLSEYWQLPIEAYVLQPLSSNWPYLQPWRPIPMSADKHTGYAVQWFAMAMALGVLSLIWLWRALKNTTKESL</sequence>
<evidence type="ECO:0000313" key="3">
    <source>
        <dbReference type="Proteomes" id="UP000278792"/>
    </source>
</evidence>
<comment type="caution">
    <text evidence="2">The sequence shown here is derived from an EMBL/GenBank/DDBJ whole genome shotgun (WGS) entry which is preliminary data.</text>
</comment>
<gene>
    <name evidence="2" type="ORF">EGH82_14615</name>
</gene>